<dbReference type="eggNOG" id="COG1198">
    <property type="taxonomic scope" value="Bacteria"/>
</dbReference>
<dbReference type="InterPro" id="IPR049468">
    <property type="entry name" value="Restrct_endonuc-II-like_dom"/>
</dbReference>
<dbReference type="InterPro" id="IPR041677">
    <property type="entry name" value="DNA2/NAM7_AAA_11"/>
</dbReference>
<evidence type="ECO:0000259" key="3">
    <source>
        <dbReference type="Pfam" id="PF13086"/>
    </source>
</evidence>
<dbReference type="InterPro" id="IPR025103">
    <property type="entry name" value="DUF4011"/>
</dbReference>
<gene>
    <name evidence="6" type="ordered locus">Sgly_1058</name>
</gene>
<evidence type="ECO:0000259" key="4">
    <source>
        <dbReference type="Pfam" id="PF13087"/>
    </source>
</evidence>
<reference evidence="7" key="2">
    <citation type="submission" date="2011-02" db="EMBL/GenBank/DDBJ databases">
        <title>The complete genome of Syntrophobotulus glycolicus DSM 8271.</title>
        <authorList>
            <person name="Lucas S."/>
            <person name="Copeland A."/>
            <person name="Lapidus A."/>
            <person name="Bruce D."/>
            <person name="Goodwin L."/>
            <person name="Pitluck S."/>
            <person name="Kyrpides N."/>
            <person name="Mavromatis K."/>
            <person name="Pagani I."/>
            <person name="Ivanova N."/>
            <person name="Mikhailova N."/>
            <person name="Chertkov O."/>
            <person name="Held B."/>
            <person name="Detter J.C."/>
            <person name="Tapia R."/>
            <person name="Han C."/>
            <person name="Land M."/>
            <person name="Hauser L."/>
            <person name="Markowitz V."/>
            <person name="Cheng J.-F."/>
            <person name="Hugenholtz P."/>
            <person name="Woyke T."/>
            <person name="Wu D."/>
            <person name="Spring S."/>
            <person name="Schroeder M."/>
            <person name="Brambilla E."/>
            <person name="Klenk H.-P."/>
            <person name="Eisen J.A."/>
        </authorList>
    </citation>
    <scope>NUCLEOTIDE SEQUENCE [LARGE SCALE GENOMIC DNA]</scope>
    <source>
        <strain evidence="7">DSM 8271 / FlGlyR</strain>
    </source>
</reference>
<dbReference type="GO" id="GO:0004386">
    <property type="term" value="F:helicase activity"/>
    <property type="evidence" value="ECO:0007669"/>
    <property type="project" value="UniProtKB-KW"/>
</dbReference>
<dbReference type="Gene3D" id="3.40.960.10">
    <property type="entry name" value="VSR Endonuclease"/>
    <property type="match status" value="1"/>
</dbReference>
<keyword evidence="6" id="KW-0547">Nucleotide-binding</keyword>
<dbReference type="Gene3D" id="3.40.50.300">
    <property type="entry name" value="P-loop containing nucleotide triphosphate hydrolases"/>
    <property type="match status" value="3"/>
</dbReference>
<feature type="domain" description="DUF3320" evidence="2">
    <location>
        <begin position="1823"/>
        <end position="1871"/>
    </location>
</feature>
<evidence type="ECO:0000259" key="5">
    <source>
        <dbReference type="Pfam" id="PF18741"/>
    </source>
</evidence>
<dbReference type="eggNOG" id="COG1112">
    <property type="taxonomic scope" value="Bacteria"/>
</dbReference>
<keyword evidence="6" id="KW-0347">Helicase</keyword>
<dbReference type="Pfam" id="PF11784">
    <property type="entry name" value="DUF3320"/>
    <property type="match status" value="1"/>
</dbReference>
<dbReference type="SUPFAM" id="SSF52980">
    <property type="entry name" value="Restriction endonuclease-like"/>
    <property type="match status" value="1"/>
</dbReference>
<feature type="compositionally biased region" description="Polar residues" evidence="1">
    <location>
        <begin position="1789"/>
        <end position="1803"/>
    </location>
</feature>
<sequence length="1992" mass="221730">MTKLIELDCVYSEVVNFAMQHNHVPVIQKCILKNLSEEDLEEIEVHIASEPEFAYAWKTTISVIPAGQTVELGVVDLQLSYHFLSGLTEKINGTLVIAVRKNQEDIASLSGQITVLAHDEWSGALILPEITAAFITPNHPAVQEILPKANRFLQEWTGNPSFTAYQSRNPNTVRMQIAAIYAALQNENIAYCLPPASFEPAGQRIRLGDTLIRQKMGTCLDLSLFYAGCLEAAGLNPILIFQQGHAFIGCWLEDQCFAECVQDDISLLTKRTAEGIHEICLVECTCLVAGKNISFDEAVQAGARHLTERDQFEFFLDIKRTRGSGIRPIPQRVPYGEAAVSAADLPADRQEAQAPAALEVLDKIEDVARVEVSRRQIWERKLLDLSLRNTLVNFRVTRNAIQLMAGKLNKLEDALAGGQEFEILEKPQDWVNSLRDAKIYAIEQQADALDNLARTEFAQKRLRTFLEQEELAVRVTHLYRQAKISLEENGSNTLYLALGFLKWYETDVSEKERYAPLVLIPIELARKAAKKGFCIRLRDEDPQMNITLLEMLRQDFGLTIGGLDPLPADESGIDLKRVFHTVRQAVMQKSRWDVEELAFIGLFSFSQFIMWNDLRNRAEDLKKNKIAASLLSGQMEWEPASAFPAPGTLDTAFAPADFAVPLSADSSQLAAICAAGQGNSFVLHGPPGTGKSQTIANMIANALFQGQTVLFIAEKMAALSVVQRRLAAIGLGPFCLELHSNKARKKDVLAQLQHVLELGKTNAPEAYQEKADRLQALRRQLNEVVEAIHRQRPCGFSLYEALVRFEQYQEVPQVIQISAQQAAALTPQLYTAWTDLVRELKTAGAACGGVYRNPLGEFTVRTFLQNTKLEIARDLASYREALAALRTALAAAGGILELPPLRTYAQVAAAAGLLELLAGARYFPGQLLEHPDLPSLRDTVDKVCACGQKRDSLEKQLLLDFSASILNFDQETALQQWRLAEGSWFLPKLLGYNKVAKMLKMHALRPAQLKKEQAPDVLGMIAEYQAMVRTVAEHTVTFQELFGLLWQQGIADWESIAAVYAQALQVRDLLAALCDDPGHRQDLLSKLLKTAAGDLPQFQTGNKELLDTVGSQFARLLSLQQSLARSAGIDFTRLQAAEAENTGESWLQWMEAKVRAWEQHLDGLRNWCAYLTVRAQAAEIGLNPVVAAYEQGTVTADTLLPAFYRATALACATHVLDREACLGVFNGELFAEKIARYKQTCAEFEQLTQQELAARLSARIPSAAASYANSSEISILQRAIRSNGRMLSIRRLFDQIPNLLRKICPCLLMSPISAAQYIDPAYPPFDLVIFDEASQMPTCEAVGAMARGHNLIVVGDPKQLPPTNFFNANRFDEDNFEKEDLESVLDDCLALSMPQEHLLWHYRSRHESLIAFSNRQYYDNKLFAFPSPNDLVSEVQFIPVAGYYDRGGSKQNKAEAQAVVAEIIRRLQDPVLRRRSIGVVTFSAVQQNLIDDLLVEAFAVSPELEERNNRAEEPVFIKNLENVQGDERDVILFSIGYGPDQNGKVALNFGPLNRDGGWRRLNVAVSRARYQMMVFSTLQPEQIDLAKTRAEGVAGLKAFLSFAQKGKSALPSKPGNTAQENGTLEKLIAARLKTLGYEVHTHIGSSEYKIDIGIVHPQKKDEYILAILCDGPNYKNAKTARDRNILQDSVLQALGWYIHRLWVLDWWENADQEVAKIKAAVEKALAGERISDEIGEVPRQEESANPRAEVMVSPQFRQYASGTEAEGDRYEKGSGNNDGSFGEKDSYVDNYNKTSAGHRNEAASSDKLTYHSCTLETTGGSADDFCLPQHNKLILSQIEQILSSEAPISKSLLGKRLLNAWGISRMGTRLERRFEELLQAGRFKRTKSRGITFYWSKEQEPESYGLFRIPGSNGTRRDMEDIPTAEIANAVKDILTNQISLSQEDLVKEVYKLFGFARGSAAMEEIIQAGIKAGVKKGYVAVDDGGRVVVRE</sequence>
<dbReference type="PANTHER" id="PTHR10887">
    <property type="entry name" value="DNA2/NAM7 HELICASE FAMILY"/>
    <property type="match status" value="1"/>
</dbReference>
<dbReference type="FunFam" id="3.40.960.10:FF:000002">
    <property type="entry name" value="DNA helicase related protein"/>
    <property type="match status" value="1"/>
</dbReference>
<dbReference type="InterPro" id="IPR027417">
    <property type="entry name" value="P-loop_NTPase"/>
</dbReference>
<keyword evidence="7" id="KW-1185">Reference proteome</keyword>
<dbReference type="Pfam" id="PF18741">
    <property type="entry name" value="MTES_1575"/>
    <property type="match status" value="1"/>
</dbReference>
<reference evidence="6 7" key="1">
    <citation type="journal article" date="2011" name="Stand. Genomic Sci.">
        <title>Complete genome sequence of Syntrophobotulus glycolicus type strain (FlGlyR).</title>
        <authorList>
            <person name="Han C."/>
            <person name="Mwirichia R."/>
            <person name="Chertkov O."/>
            <person name="Held B."/>
            <person name="Lapidus A."/>
            <person name="Nolan M."/>
            <person name="Lucas S."/>
            <person name="Hammon N."/>
            <person name="Deshpande S."/>
            <person name="Cheng J.F."/>
            <person name="Tapia R."/>
            <person name="Goodwin L."/>
            <person name="Pitluck S."/>
            <person name="Huntemann M."/>
            <person name="Liolios K."/>
            <person name="Ivanova N."/>
            <person name="Pagani I."/>
            <person name="Mavromatis K."/>
            <person name="Ovchinikova G."/>
            <person name="Pati A."/>
            <person name="Chen A."/>
            <person name="Palaniappan K."/>
            <person name="Land M."/>
            <person name="Hauser L."/>
            <person name="Brambilla E.M."/>
            <person name="Rohde M."/>
            <person name="Spring S."/>
            <person name="Sikorski J."/>
            <person name="Goker M."/>
            <person name="Woyke T."/>
            <person name="Bristow J."/>
            <person name="Eisen J.A."/>
            <person name="Markowitz V."/>
            <person name="Hugenholtz P."/>
            <person name="Kyrpides N.C."/>
            <person name="Klenk H.P."/>
            <person name="Detter J.C."/>
        </authorList>
    </citation>
    <scope>NUCLEOTIDE SEQUENCE [LARGE SCALE GENOMIC DNA]</scope>
    <source>
        <strain evidence="7">DSM 8271 / FlGlyR</strain>
    </source>
</reference>
<dbReference type="CDD" id="cd18808">
    <property type="entry name" value="SF1_C_Upf1"/>
    <property type="match status" value="1"/>
</dbReference>
<protein>
    <submittedName>
        <fullName evidence="6">DNA helicase</fullName>
    </submittedName>
</protein>
<evidence type="ECO:0000313" key="7">
    <source>
        <dbReference type="Proteomes" id="UP000007488"/>
    </source>
</evidence>
<keyword evidence="6" id="KW-0067">ATP-binding</keyword>
<dbReference type="Pfam" id="PF13087">
    <property type="entry name" value="AAA_12"/>
    <property type="match status" value="1"/>
</dbReference>
<dbReference type="OrthoDB" id="9757917at2"/>
<feature type="domain" description="Restriction endonuclease type II-like" evidence="5">
    <location>
        <begin position="1625"/>
        <end position="1720"/>
    </location>
</feature>
<dbReference type="InterPro" id="IPR045055">
    <property type="entry name" value="DNA2/NAM7-like"/>
</dbReference>
<dbReference type="InterPro" id="IPR047187">
    <property type="entry name" value="SF1_C_Upf1"/>
</dbReference>
<dbReference type="KEGG" id="sgy:Sgly_1058"/>
<feature type="domain" description="DNA2/NAM7 helicase-like C-terminal" evidence="4">
    <location>
        <begin position="1393"/>
        <end position="1576"/>
    </location>
</feature>
<feature type="domain" description="DNA2/NAM7 helicase helicase" evidence="3">
    <location>
        <begin position="1322"/>
        <end position="1363"/>
    </location>
</feature>
<evidence type="ECO:0000259" key="2">
    <source>
        <dbReference type="Pfam" id="PF11784"/>
    </source>
</evidence>
<dbReference type="Pfam" id="PF13086">
    <property type="entry name" value="AAA_11"/>
    <property type="match status" value="1"/>
</dbReference>
<dbReference type="EMBL" id="CP002547">
    <property type="protein sequence ID" value="ADY55386.1"/>
    <property type="molecule type" value="Genomic_DNA"/>
</dbReference>
<dbReference type="PANTHER" id="PTHR10887:SF530">
    <property type="entry name" value="SUPERFAMILY I DNA HELICASES"/>
    <property type="match status" value="1"/>
</dbReference>
<dbReference type="Pfam" id="PF13195">
    <property type="entry name" value="DUF4011"/>
    <property type="match status" value="1"/>
</dbReference>
<dbReference type="FunFam" id="3.40.50.300:FF:002063">
    <property type="entry name" value="DNA helicase related protein"/>
    <property type="match status" value="1"/>
</dbReference>
<dbReference type="STRING" id="645991.Sgly_1058"/>
<dbReference type="HOGENOM" id="CLU_000788_0_1_9"/>
<keyword evidence="6" id="KW-0378">Hydrolase</keyword>
<name>F0STU6_SYNGF</name>
<organism evidence="6 7">
    <name type="scientific">Syntrophobotulus glycolicus (strain DSM 8271 / FlGlyR)</name>
    <dbReference type="NCBI Taxonomy" id="645991"/>
    <lineage>
        <taxon>Bacteria</taxon>
        <taxon>Bacillati</taxon>
        <taxon>Bacillota</taxon>
        <taxon>Clostridia</taxon>
        <taxon>Eubacteriales</taxon>
        <taxon>Desulfitobacteriaceae</taxon>
        <taxon>Syntrophobotulus</taxon>
    </lineage>
</organism>
<evidence type="ECO:0000256" key="1">
    <source>
        <dbReference type="SAM" id="MobiDB-lite"/>
    </source>
</evidence>
<proteinExistence type="predicted"/>
<dbReference type="Proteomes" id="UP000007488">
    <property type="component" value="Chromosome"/>
</dbReference>
<evidence type="ECO:0000313" key="6">
    <source>
        <dbReference type="EMBL" id="ADY55386.1"/>
    </source>
</evidence>
<dbReference type="InterPro" id="IPR011335">
    <property type="entry name" value="Restrct_endonuc-II-like"/>
</dbReference>
<dbReference type="RefSeq" id="WP_013624256.1">
    <property type="nucleotide sequence ID" value="NC_015172.1"/>
</dbReference>
<dbReference type="SUPFAM" id="SSF52540">
    <property type="entry name" value="P-loop containing nucleoside triphosphate hydrolases"/>
    <property type="match status" value="1"/>
</dbReference>
<dbReference type="InterPro" id="IPR021754">
    <property type="entry name" value="DUF3320"/>
</dbReference>
<dbReference type="InterPro" id="IPR041679">
    <property type="entry name" value="DNA2/NAM7-like_C"/>
</dbReference>
<accession>F0STU6</accession>
<feature type="region of interest" description="Disordered" evidence="1">
    <location>
        <begin position="1761"/>
        <end position="1803"/>
    </location>
</feature>